<keyword evidence="2 5" id="KW-0808">Transferase</keyword>
<dbReference type="InterPro" id="IPR029063">
    <property type="entry name" value="SAM-dependent_MTases_sf"/>
</dbReference>
<dbReference type="GO" id="GO:0008168">
    <property type="term" value="F:methyltransferase activity"/>
    <property type="evidence" value="ECO:0007669"/>
    <property type="project" value="UniProtKB-KW"/>
</dbReference>
<reference evidence="5 6" key="1">
    <citation type="submission" date="2015-07" db="EMBL/GenBank/DDBJ databases">
        <authorList>
            <person name="Noorani M."/>
        </authorList>
    </citation>
    <scope>NUCLEOTIDE SEQUENCE [LARGE SCALE GENOMIC DNA]</scope>
    <source>
        <strain evidence="5 6">CECT 7802</strain>
    </source>
</reference>
<dbReference type="GO" id="GO:0032259">
    <property type="term" value="P:methylation"/>
    <property type="evidence" value="ECO:0007669"/>
    <property type="project" value="UniProtKB-KW"/>
</dbReference>
<dbReference type="OrthoDB" id="9765084at2"/>
<name>A0A0M6YLI1_9RHOB</name>
<gene>
    <name evidence="5" type="ORF">JDO7802_02539</name>
</gene>
<dbReference type="AlphaFoldDB" id="A0A0M6YLI1"/>
<keyword evidence="1 5" id="KW-0489">Methyltransferase</keyword>
<dbReference type="Proteomes" id="UP000049222">
    <property type="component" value="Unassembled WGS sequence"/>
</dbReference>
<accession>A0A0M6YLI1</accession>
<evidence type="ECO:0000256" key="3">
    <source>
        <dbReference type="ARBA" id="ARBA00022691"/>
    </source>
</evidence>
<feature type="domain" description="Methyltransferase" evidence="4">
    <location>
        <begin position="57"/>
        <end position="151"/>
    </location>
</feature>
<evidence type="ECO:0000259" key="4">
    <source>
        <dbReference type="Pfam" id="PF13649"/>
    </source>
</evidence>
<dbReference type="InterPro" id="IPR041698">
    <property type="entry name" value="Methyltransf_25"/>
</dbReference>
<proteinExistence type="predicted"/>
<dbReference type="EMBL" id="CXSU01000012">
    <property type="protein sequence ID" value="CTQ50515.1"/>
    <property type="molecule type" value="Genomic_DNA"/>
</dbReference>
<organism evidence="5 6">
    <name type="scientific">Jannaschia donghaensis</name>
    <dbReference type="NCBI Taxonomy" id="420998"/>
    <lineage>
        <taxon>Bacteria</taxon>
        <taxon>Pseudomonadati</taxon>
        <taxon>Pseudomonadota</taxon>
        <taxon>Alphaproteobacteria</taxon>
        <taxon>Rhodobacterales</taxon>
        <taxon>Roseobacteraceae</taxon>
        <taxon>Jannaschia</taxon>
    </lineage>
</organism>
<dbReference type="SUPFAM" id="SSF53335">
    <property type="entry name" value="S-adenosyl-L-methionine-dependent methyltransferases"/>
    <property type="match status" value="1"/>
</dbReference>
<dbReference type="Gene3D" id="3.40.50.150">
    <property type="entry name" value="Vaccinia Virus protein VP39"/>
    <property type="match status" value="1"/>
</dbReference>
<dbReference type="PANTHER" id="PTHR43464">
    <property type="entry name" value="METHYLTRANSFERASE"/>
    <property type="match status" value="1"/>
</dbReference>
<dbReference type="RefSeq" id="WP_055086092.1">
    <property type="nucleotide sequence ID" value="NZ_CXSU01000012.1"/>
</dbReference>
<evidence type="ECO:0000256" key="1">
    <source>
        <dbReference type="ARBA" id="ARBA00022603"/>
    </source>
</evidence>
<dbReference type="STRING" id="420998.JDO7802_02539"/>
<dbReference type="Pfam" id="PF13649">
    <property type="entry name" value="Methyltransf_25"/>
    <property type="match status" value="1"/>
</dbReference>
<keyword evidence="6" id="KW-1185">Reference proteome</keyword>
<sequence length="239" mass="25970">MDLFGNALRDRQAGHHGRLLTIRRDDDHVDAHDPGLYFSSEPFPHEAELLRQAEGPVLDVGCGAGRTLLWLQGRGIAATGIDLSPGAVAVARARGCADVRLGDAMDPASDALKDGRFRTITLLGNNLGIGGTFEGAATLLRRLAGVTAPGGCLLVTGLDIARTEVPHHLAYHRRNRDRGRPIGEIEMRFEYQGAVGEWVPWFHPEPVELQRLPMATGWVVERIGPAAGPFWAAVLRLER</sequence>
<protein>
    <submittedName>
        <fullName evidence="5">Methyltransferase domain protein</fullName>
    </submittedName>
</protein>
<dbReference type="PANTHER" id="PTHR43464:SF19">
    <property type="entry name" value="UBIQUINONE BIOSYNTHESIS O-METHYLTRANSFERASE, MITOCHONDRIAL"/>
    <property type="match status" value="1"/>
</dbReference>
<evidence type="ECO:0000313" key="6">
    <source>
        <dbReference type="Proteomes" id="UP000049222"/>
    </source>
</evidence>
<dbReference type="CDD" id="cd02440">
    <property type="entry name" value="AdoMet_MTases"/>
    <property type="match status" value="1"/>
</dbReference>
<evidence type="ECO:0000256" key="2">
    <source>
        <dbReference type="ARBA" id="ARBA00022679"/>
    </source>
</evidence>
<keyword evidence="3" id="KW-0949">S-adenosyl-L-methionine</keyword>
<evidence type="ECO:0000313" key="5">
    <source>
        <dbReference type="EMBL" id="CTQ50515.1"/>
    </source>
</evidence>